<evidence type="ECO:0000313" key="2">
    <source>
        <dbReference type="Proteomes" id="UP001145114"/>
    </source>
</evidence>
<dbReference type="EMBL" id="JAMZIH010009040">
    <property type="protein sequence ID" value="KAJ1670864.1"/>
    <property type="molecule type" value="Genomic_DNA"/>
</dbReference>
<gene>
    <name evidence="1" type="ORF">EV182_007958</name>
</gene>
<evidence type="ECO:0000313" key="1">
    <source>
        <dbReference type="EMBL" id="KAJ1670864.1"/>
    </source>
</evidence>
<proteinExistence type="predicted"/>
<comment type="caution">
    <text evidence="1">The sequence shown here is derived from an EMBL/GenBank/DDBJ whole genome shotgun (WGS) entry which is preliminary data.</text>
</comment>
<protein>
    <submittedName>
        <fullName evidence="1">Uncharacterized protein</fullName>
    </submittedName>
</protein>
<accession>A0ACC1H8V7</accession>
<sequence length="245" mass="27016">MRNKSLAKRAACFVAIRYLCEIGELNGEFVPYSKLIPKSDAPSNALLRTRRSASFSQTSIRCLDEIFGMKEEAVIPARAPTAPSAIDETKLADKTTLGSSIVYMRDSTQDAADLAQSSRIPSLVASHEQPETKKRAGDKLIPVSIPRTLEVASQVPTWPAKFYTYVMTLQRYPEFPGTELLMLVRCPLPDGFSIPLAVGNDIRWITPKFNMVVHLLESSVTALCKYTCTVLSLLINKSFGADPNT</sequence>
<reference evidence="1" key="1">
    <citation type="submission" date="2022-06" db="EMBL/GenBank/DDBJ databases">
        <title>Phylogenomic reconstructions and comparative analyses of Kickxellomycotina fungi.</title>
        <authorList>
            <person name="Reynolds N.K."/>
            <person name="Stajich J.E."/>
            <person name="Barry K."/>
            <person name="Grigoriev I.V."/>
            <person name="Crous P."/>
            <person name="Smith M.E."/>
        </authorList>
    </citation>
    <scope>NUCLEOTIDE SEQUENCE</scope>
    <source>
        <strain evidence="1">RSA 2271</strain>
    </source>
</reference>
<feature type="non-terminal residue" evidence="1">
    <location>
        <position position="245"/>
    </location>
</feature>
<name>A0ACC1H8V7_9FUNG</name>
<dbReference type="Proteomes" id="UP001145114">
    <property type="component" value="Unassembled WGS sequence"/>
</dbReference>
<keyword evidence="2" id="KW-1185">Reference proteome</keyword>
<organism evidence="1 2">
    <name type="scientific">Spiromyces aspiralis</name>
    <dbReference type="NCBI Taxonomy" id="68401"/>
    <lineage>
        <taxon>Eukaryota</taxon>
        <taxon>Fungi</taxon>
        <taxon>Fungi incertae sedis</taxon>
        <taxon>Zoopagomycota</taxon>
        <taxon>Kickxellomycotina</taxon>
        <taxon>Kickxellomycetes</taxon>
        <taxon>Kickxellales</taxon>
        <taxon>Kickxellaceae</taxon>
        <taxon>Spiromyces</taxon>
    </lineage>
</organism>